<dbReference type="CDD" id="cd01392">
    <property type="entry name" value="HTH_LacI"/>
    <property type="match status" value="1"/>
</dbReference>
<dbReference type="SUPFAM" id="SSF53822">
    <property type="entry name" value="Periplasmic binding protein-like I"/>
    <property type="match status" value="1"/>
</dbReference>
<dbReference type="PROSITE" id="PS00356">
    <property type="entry name" value="HTH_LACI_1"/>
    <property type="match status" value="1"/>
</dbReference>
<evidence type="ECO:0000313" key="6">
    <source>
        <dbReference type="Proteomes" id="UP000217561"/>
    </source>
</evidence>
<dbReference type="Gene3D" id="3.40.50.2300">
    <property type="match status" value="2"/>
</dbReference>
<keyword evidence="1" id="KW-0805">Transcription regulation</keyword>
<dbReference type="SMART" id="SM00354">
    <property type="entry name" value="HTH_LACI"/>
    <property type="match status" value="1"/>
</dbReference>
<dbReference type="RefSeq" id="WP_095821779.1">
    <property type="nucleotide sequence ID" value="NZ_NSGH01000007.1"/>
</dbReference>
<evidence type="ECO:0000313" key="5">
    <source>
        <dbReference type="EMBL" id="PBB05997.1"/>
    </source>
</evidence>
<evidence type="ECO:0000256" key="1">
    <source>
        <dbReference type="ARBA" id="ARBA00023015"/>
    </source>
</evidence>
<evidence type="ECO:0000256" key="2">
    <source>
        <dbReference type="ARBA" id="ARBA00023125"/>
    </source>
</evidence>
<dbReference type="InterPro" id="IPR046335">
    <property type="entry name" value="LacI/GalR-like_sensor"/>
</dbReference>
<dbReference type="Gene3D" id="1.10.260.40">
    <property type="entry name" value="lambda repressor-like DNA-binding domains"/>
    <property type="match status" value="1"/>
</dbReference>
<evidence type="ECO:0000256" key="3">
    <source>
        <dbReference type="ARBA" id="ARBA00023163"/>
    </source>
</evidence>
<dbReference type="PROSITE" id="PS50932">
    <property type="entry name" value="HTH_LACI_2"/>
    <property type="match status" value="1"/>
</dbReference>
<organism evidence="5 6">
    <name type="scientific">Salimicrobium humidisoli</name>
    <dbReference type="NCBI Taxonomy" id="2029857"/>
    <lineage>
        <taxon>Bacteria</taxon>
        <taxon>Bacillati</taxon>
        <taxon>Bacillota</taxon>
        <taxon>Bacilli</taxon>
        <taxon>Bacillales</taxon>
        <taxon>Bacillaceae</taxon>
        <taxon>Salimicrobium</taxon>
    </lineage>
</organism>
<evidence type="ECO:0000259" key="4">
    <source>
        <dbReference type="PROSITE" id="PS50932"/>
    </source>
</evidence>
<keyword evidence="2" id="KW-0238">DNA-binding</keyword>
<protein>
    <submittedName>
        <fullName evidence="5">LacI family transcriptional regulator</fullName>
    </submittedName>
</protein>
<comment type="caution">
    <text evidence="5">The sequence shown here is derived from an EMBL/GenBank/DDBJ whole genome shotgun (WGS) entry which is preliminary data.</text>
</comment>
<reference evidence="5 6" key="1">
    <citation type="submission" date="2017-08" db="EMBL/GenBank/DDBJ databases">
        <title>Salimicrobium alkalisoli sp. nov., isolated from saline alkaline soil.</title>
        <authorList>
            <person name="Zhang G."/>
            <person name="Xiong Q."/>
        </authorList>
    </citation>
    <scope>NUCLEOTIDE SEQUENCE [LARGE SCALE GENOMIC DNA]</scope>
    <source>
        <strain evidence="5 6">WN024</strain>
    </source>
</reference>
<dbReference type="PANTHER" id="PTHR30146:SF149">
    <property type="entry name" value="HTH-TYPE TRANSCRIPTIONAL REGULATOR EBGR"/>
    <property type="match status" value="1"/>
</dbReference>
<keyword evidence="6" id="KW-1185">Reference proteome</keyword>
<keyword evidence="3" id="KW-0804">Transcription</keyword>
<accession>A0ABX4HRZ6</accession>
<dbReference type="InterPro" id="IPR028082">
    <property type="entry name" value="Peripla_BP_I"/>
</dbReference>
<gene>
    <name evidence="5" type="ORF">CKW00_05790</name>
</gene>
<dbReference type="EMBL" id="NSGH01000007">
    <property type="protein sequence ID" value="PBB05997.1"/>
    <property type="molecule type" value="Genomic_DNA"/>
</dbReference>
<proteinExistence type="predicted"/>
<dbReference type="Proteomes" id="UP000217561">
    <property type="component" value="Unassembled WGS sequence"/>
</dbReference>
<dbReference type="CDD" id="cd01544">
    <property type="entry name" value="PBP1_GalR"/>
    <property type="match status" value="1"/>
</dbReference>
<name>A0ABX4HRZ6_9BACI</name>
<dbReference type="Pfam" id="PF13377">
    <property type="entry name" value="Peripla_BP_3"/>
    <property type="match status" value="1"/>
</dbReference>
<sequence length="339" mass="38289">MATIKDIATNVNVSIATVSRVLNNDPTLSVSPETKQRIFDAAELLDYKKHIHKKTKQHMRIAIVQWYTETEELNDLYYYSIRLGVEKKLEGEGYDYIRLFQNTDNNLNVKVNGIIAIGKFSHEQMKQLEEWCSNICFVDNIRALNSCDSVIADFQQSTRSVLSHFIEEGHAKIGMLAGEEKPPGGSEVLMDPRYESFRDYMKTQGLFDKKYCFKGAFAVDAGYEMMNQAVRTLQDDLPTAFFCANDSIAIGALRALRDNSISVPERVSLIGFNDSSVAKYISPSLSTVKVYTEMMGETAVSLLKERVFQQRPVAKKVTLGTELIIRESCQKTEPQGELT</sequence>
<dbReference type="PANTHER" id="PTHR30146">
    <property type="entry name" value="LACI-RELATED TRANSCRIPTIONAL REPRESSOR"/>
    <property type="match status" value="1"/>
</dbReference>
<dbReference type="SUPFAM" id="SSF47413">
    <property type="entry name" value="lambda repressor-like DNA-binding domains"/>
    <property type="match status" value="1"/>
</dbReference>
<dbReference type="Pfam" id="PF00356">
    <property type="entry name" value="LacI"/>
    <property type="match status" value="1"/>
</dbReference>
<dbReference type="InterPro" id="IPR010982">
    <property type="entry name" value="Lambda_DNA-bd_dom_sf"/>
</dbReference>
<feature type="domain" description="HTH lacI-type" evidence="4">
    <location>
        <begin position="2"/>
        <end position="58"/>
    </location>
</feature>
<dbReference type="InterPro" id="IPR000843">
    <property type="entry name" value="HTH_LacI"/>
</dbReference>